<evidence type="ECO:0000259" key="10">
    <source>
        <dbReference type="Pfam" id="PF13231"/>
    </source>
</evidence>
<dbReference type="EMBL" id="JBHSWX010000012">
    <property type="protein sequence ID" value="MFC6787138.1"/>
    <property type="molecule type" value="Genomic_DNA"/>
</dbReference>
<accession>A0ABD5TI12</accession>
<feature type="transmembrane region" description="Helical" evidence="9">
    <location>
        <begin position="455"/>
        <end position="476"/>
    </location>
</feature>
<evidence type="ECO:0000256" key="4">
    <source>
        <dbReference type="ARBA" id="ARBA00022679"/>
    </source>
</evidence>
<dbReference type="Proteomes" id="UP001596443">
    <property type="component" value="Unassembled WGS sequence"/>
</dbReference>
<keyword evidence="2" id="KW-1003">Cell membrane</keyword>
<proteinExistence type="predicted"/>
<feature type="compositionally biased region" description="Basic and acidic residues" evidence="8">
    <location>
        <begin position="28"/>
        <end position="43"/>
    </location>
</feature>
<feature type="region of interest" description="Disordered" evidence="8">
    <location>
        <begin position="78"/>
        <end position="105"/>
    </location>
</feature>
<dbReference type="GO" id="GO:0008610">
    <property type="term" value="P:lipid biosynthetic process"/>
    <property type="evidence" value="ECO:0007669"/>
    <property type="project" value="UniProtKB-ARBA"/>
</dbReference>
<name>A0ABD5TI12_9EURY</name>
<dbReference type="AlphaFoldDB" id="A0ABD5TI12"/>
<dbReference type="InterPro" id="IPR050297">
    <property type="entry name" value="LipidA_mod_glycosyltrf_83"/>
</dbReference>
<dbReference type="GO" id="GO:0005886">
    <property type="term" value="C:plasma membrane"/>
    <property type="evidence" value="ECO:0007669"/>
    <property type="project" value="UniProtKB-SubCell"/>
</dbReference>
<feature type="transmembrane region" description="Helical" evidence="9">
    <location>
        <begin position="279"/>
        <end position="296"/>
    </location>
</feature>
<evidence type="ECO:0000256" key="8">
    <source>
        <dbReference type="SAM" id="MobiDB-lite"/>
    </source>
</evidence>
<comment type="caution">
    <text evidence="11">The sequence shown here is derived from an EMBL/GenBank/DDBJ whole genome shotgun (WGS) entry which is preliminary data.</text>
</comment>
<feature type="transmembrane region" description="Helical" evidence="9">
    <location>
        <begin position="302"/>
        <end position="333"/>
    </location>
</feature>
<evidence type="ECO:0000256" key="6">
    <source>
        <dbReference type="ARBA" id="ARBA00022989"/>
    </source>
</evidence>
<keyword evidence="6 9" id="KW-1133">Transmembrane helix</keyword>
<evidence type="ECO:0000256" key="3">
    <source>
        <dbReference type="ARBA" id="ARBA00022676"/>
    </source>
</evidence>
<evidence type="ECO:0000256" key="2">
    <source>
        <dbReference type="ARBA" id="ARBA00022475"/>
    </source>
</evidence>
<feature type="transmembrane region" description="Helical" evidence="9">
    <location>
        <begin position="228"/>
        <end position="245"/>
    </location>
</feature>
<organism evidence="11 12">
    <name type="scientific">Halobaculum halobium</name>
    <dbReference type="NCBI Taxonomy" id="3032281"/>
    <lineage>
        <taxon>Archaea</taxon>
        <taxon>Methanobacteriati</taxon>
        <taxon>Methanobacteriota</taxon>
        <taxon>Stenosarchaea group</taxon>
        <taxon>Halobacteria</taxon>
        <taxon>Halobacteriales</taxon>
        <taxon>Haloferacaceae</taxon>
        <taxon>Halobaculum</taxon>
    </lineage>
</organism>
<evidence type="ECO:0000313" key="12">
    <source>
        <dbReference type="Proteomes" id="UP001596443"/>
    </source>
</evidence>
<feature type="region of interest" description="Disordered" evidence="8">
    <location>
        <begin position="28"/>
        <end position="55"/>
    </location>
</feature>
<feature type="compositionally biased region" description="Polar residues" evidence="8">
    <location>
        <begin position="91"/>
        <end position="101"/>
    </location>
</feature>
<dbReference type="EC" id="2.4.-.-" evidence="11"/>
<dbReference type="GeneID" id="81210250"/>
<feature type="transmembrane region" description="Helical" evidence="9">
    <location>
        <begin position="488"/>
        <end position="509"/>
    </location>
</feature>
<protein>
    <submittedName>
        <fullName evidence="11">Glycosyltransferase family 39 protein</fullName>
        <ecNumber evidence="11">2.4.-.-</ecNumber>
    </submittedName>
</protein>
<dbReference type="InterPro" id="IPR038731">
    <property type="entry name" value="RgtA/B/C-like"/>
</dbReference>
<evidence type="ECO:0000256" key="9">
    <source>
        <dbReference type="SAM" id="Phobius"/>
    </source>
</evidence>
<dbReference type="RefSeq" id="WP_284061321.1">
    <property type="nucleotide sequence ID" value="NZ_CP126158.1"/>
</dbReference>
<evidence type="ECO:0000256" key="7">
    <source>
        <dbReference type="ARBA" id="ARBA00023136"/>
    </source>
</evidence>
<keyword evidence="4 11" id="KW-0808">Transferase</keyword>
<evidence type="ECO:0000256" key="1">
    <source>
        <dbReference type="ARBA" id="ARBA00004651"/>
    </source>
</evidence>
<feature type="transmembrane region" description="Helical" evidence="9">
    <location>
        <begin position="340"/>
        <end position="360"/>
    </location>
</feature>
<sequence length="633" mass="69409">MRSVAEIEEHTGIDKNDDETIKEYVKRASEKSKLSRQQGEKLAEALASSVNAPDESLDEEVISLFEDLVSSVDYASSATKSSQKSEPESHSPASMDSTDASKASCAPITRSDEITSDILLSEISKHVRFEDSTQKVTEDLRFGQLNLAFRLVRYLPVAFLIPLLTTKIPLSLSPAREYAGYYQAFAFIRDPIQSFTYITLQESDAALHLSSILASPLVALGYVEGGRLVSFGATVVAAVCLAVVAKELFGRRVALLAPVALLANPYFIRYSWTIYPESVSVATTVAALAAILKYIRTSDEKWFYVSIAVALLGITNHSWEAIIGLPLVIVLLWRSEWKKITTTTIAIFSMVGMMFIATGFQPNPAETMKYAVINTGPGLLWSGEWWSRWFQVINRWPMPPYFAAHRLHMLLAFPTIGFWSWTARQRELGPDVMVGWLISGLTIPFFLPGGVNHSYYLWGLMAPMSLTAAALVGQIVDKIEQERTKGSAQACLRVIAIFAVIVASGSIVVHEGSLGPTQDAVDNFAYPASGPAGYTGGVALGRELKAHGVESRSDVVFVGNWSYNSFNGFYRGDAVRILTYSGVPMNGTWHYGAVPGARETSPELVDSKTQVNRDHCEAMVIRYNNGSTTVDGC</sequence>
<keyword evidence="7 9" id="KW-0472">Membrane</keyword>
<evidence type="ECO:0000256" key="5">
    <source>
        <dbReference type="ARBA" id="ARBA00022692"/>
    </source>
</evidence>
<dbReference type="GO" id="GO:0016757">
    <property type="term" value="F:glycosyltransferase activity"/>
    <property type="evidence" value="ECO:0007669"/>
    <property type="project" value="UniProtKB-KW"/>
</dbReference>
<dbReference type="PANTHER" id="PTHR33908:SF11">
    <property type="entry name" value="MEMBRANE PROTEIN"/>
    <property type="match status" value="1"/>
</dbReference>
<keyword evidence="12" id="KW-1185">Reference proteome</keyword>
<evidence type="ECO:0000313" key="11">
    <source>
        <dbReference type="EMBL" id="MFC6787138.1"/>
    </source>
</evidence>
<comment type="subcellular location">
    <subcellularLocation>
        <location evidence="1">Cell membrane</location>
        <topology evidence="1">Multi-pass membrane protein</topology>
    </subcellularLocation>
</comment>
<feature type="domain" description="Glycosyltransferase RgtA/B/C/D-like" evidence="10">
    <location>
        <begin position="226"/>
        <end position="356"/>
    </location>
</feature>
<dbReference type="PANTHER" id="PTHR33908">
    <property type="entry name" value="MANNOSYLTRANSFERASE YKCB-RELATED"/>
    <property type="match status" value="1"/>
</dbReference>
<reference evidence="11 12" key="1">
    <citation type="journal article" date="2019" name="Int. J. Syst. Evol. Microbiol.">
        <title>The Global Catalogue of Microorganisms (GCM) 10K type strain sequencing project: providing services to taxonomists for standard genome sequencing and annotation.</title>
        <authorList>
            <consortium name="The Broad Institute Genomics Platform"/>
            <consortium name="The Broad Institute Genome Sequencing Center for Infectious Disease"/>
            <person name="Wu L."/>
            <person name="Ma J."/>
        </authorList>
    </citation>
    <scope>NUCLEOTIDE SEQUENCE [LARGE SCALE GENOMIC DNA]</scope>
    <source>
        <strain evidence="11 12">SYNS20</strain>
    </source>
</reference>
<feature type="transmembrane region" description="Helical" evidence="9">
    <location>
        <begin position="403"/>
        <end position="421"/>
    </location>
</feature>
<keyword evidence="3 11" id="KW-0328">Glycosyltransferase</keyword>
<keyword evidence="5 9" id="KW-0812">Transmembrane</keyword>
<gene>
    <name evidence="11" type="ORF">ACFQFD_14380</name>
</gene>
<feature type="transmembrane region" description="Helical" evidence="9">
    <location>
        <begin position="433"/>
        <end position="449"/>
    </location>
</feature>
<dbReference type="Pfam" id="PF13231">
    <property type="entry name" value="PMT_2"/>
    <property type="match status" value="1"/>
</dbReference>